<comment type="pathway">
    <text evidence="8">Amino-acid biosynthesis; L-arginine biosynthesis [regulation].</text>
</comment>
<dbReference type="AlphaFoldDB" id="A0A2P8DK85"/>
<evidence type="ECO:0000256" key="2">
    <source>
        <dbReference type="ARBA" id="ARBA00008316"/>
    </source>
</evidence>
<dbReference type="GO" id="GO:0003677">
    <property type="term" value="F:DNA binding"/>
    <property type="evidence" value="ECO:0007669"/>
    <property type="project" value="UniProtKB-KW"/>
</dbReference>
<feature type="domain" description="Arginine repressor DNA-binding" evidence="11">
    <location>
        <begin position="16"/>
        <end position="82"/>
    </location>
</feature>
<organism evidence="13 14">
    <name type="scientific">Murinocardiopsis flavida</name>
    <dbReference type="NCBI Taxonomy" id="645275"/>
    <lineage>
        <taxon>Bacteria</taxon>
        <taxon>Bacillati</taxon>
        <taxon>Actinomycetota</taxon>
        <taxon>Actinomycetes</taxon>
        <taxon>Streptosporangiales</taxon>
        <taxon>Nocardiopsidaceae</taxon>
        <taxon>Murinocardiopsis</taxon>
    </lineage>
</organism>
<dbReference type="Gene3D" id="1.10.10.10">
    <property type="entry name" value="Winged helix-like DNA-binding domain superfamily/Winged helix DNA-binding domain"/>
    <property type="match status" value="1"/>
</dbReference>
<keyword evidence="6 8" id="KW-0238">DNA-binding</keyword>
<evidence type="ECO:0000313" key="13">
    <source>
        <dbReference type="EMBL" id="PSK97626.1"/>
    </source>
</evidence>
<dbReference type="GO" id="GO:1900079">
    <property type="term" value="P:regulation of arginine biosynthetic process"/>
    <property type="evidence" value="ECO:0007669"/>
    <property type="project" value="UniProtKB-UniRule"/>
</dbReference>
<reference evidence="13 14" key="1">
    <citation type="submission" date="2018-03" db="EMBL/GenBank/DDBJ databases">
        <title>Genomic Encyclopedia of Archaeal and Bacterial Type Strains, Phase II (KMG-II): from individual species to whole genera.</title>
        <authorList>
            <person name="Goeker M."/>
        </authorList>
    </citation>
    <scope>NUCLEOTIDE SEQUENCE [LARGE SCALE GENOMIC DNA]</scope>
    <source>
        <strain evidence="13 14">DSM 45312</strain>
    </source>
</reference>
<keyword evidence="8" id="KW-0055">Arginine biosynthesis</keyword>
<dbReference type="NCBIfam" id="NF002880">
    <property type="entry name" value="PRK03341.1"/>
    <property type="match status" value="1"/>
</dbReference>
<evidence type="ECO:0000256" key="5">
    <source>
        <dbReference type="ARBA" id="ARBA00023015"/>
    </source>
</evidence>
<dbReference type="EMBL" id="PYGA01000007">
    <property type="protein sequence ID" value="PSK97626.1"/>
    <property type="molecule type" value="Genomic_DNA"/>
</dbReference>
<dbReference type="InterPro" id="IPR036388">
    <property type="entry name" value="WH-like_DNA-bd_sf"/>
</dbReference>
<comment type="similarity">
    <text evidence="2 8">Belongs to the ArgR family.</text>
</comment>
<dbReference type="Proteomes" id="UP000240542">
    <property type="component" value="Unassembled WGS sequence"/>
</dbReference>
<evidence type="ECO:0000256" key="4">
    <source>
        <dbReference type="ARBA" id="ARBA00022491"/>
    </source>
</evidence>
<evidence type="ECO:0000313" key="14">
    <source>
        <dbReference type="Proteomes" id="UP000240542"/>
    </source>
</evidence>
<sequence length="181" mass="19083">MTADGQGPAASHNPLTKASRHARITEVLTRSDVRSQSELARLLAEAGVLVTQATLSRDLDELGAVKLRTVDGNLVYVLPGEGGERLQRARPDDLDLAHMSNSRLSRLAEDLLVAAEASANMVIVRTPPGAAQYLASAIDHTDIPAILGTIAGDDTILVIARDPEGGGELAAALLRLADRRP</sequence>
<accession>A0A2P8DK85</accession>
<dbReference type="Gene3D" id="3.30.1360.40">
    <property type="match status" value="1"/>
</dbReference>
<protein>
    <recommendedName>
        <fullName evidence="8 9">Arginine repressor</fullName>
    </recommendedName>
</protein>
<feature type="domain" description="Arginine repressor C-terminal" evidence="12">
    <location>
        <begin position="109"/>
        <end position="173"/>
    </location>
</feature>
<dbReference type="PRINTS" id="PR01467">
    <property type="entry name" value="ARGREPRESSOR"/>
</dbReference>
<gene>
    <name evidence="8" type="primary">argR</name>
    <name evidence="13" type="ORF">CLV63_10714</name>
</gene>
<name>A0A2P8DK85_9ACTN</name>
<dbReference type="RefSeq" id="WP_106582983.1">
    <property type="nucleotide sequence ID" value="NZ_PYGA01000007.1"/>
</dbReference>
<dbReference type="InterPro" id="IPR020900">
    <property type="entry name" value="Arg_repress_DNA-bd"/>
</dbReference>
<dbReference type="OrthoDB" id="7060358at2"/>
<evidence type="ECO:0000259" key="11">
    <source>
        <dbReference type="Pfam" id="PF01316"/>
    </source>
</evidence>
<keyword evidence="8" id="KW-0028">Amino-acid biosynthesis</keyword>
<evidence type="ECO:0000259" key="12">
    <source>
        <dbReference type="Pfam" id="PF02863"/>
    </source>
</evidence>
<dbReference type="Pfam" id="PF02863">
    <property type="entry name" value="Arg_repressor_C"/>
    <property type="match status" value="1"/>
</dbReference>
<dbReference type="PANTHER" id="PTHR34471">
    <property type="entry name" value="ARGININE REPRESSOR"/>
    <property type="match status" value="1"/>
</dbReference>
<evidence type="ECO:0000256" key="8">
    <source>
        <dbReference type="HAMAP-Rule" id="MF_00173"/>
    </source>
</evidence>
<dbReference type="InterPro" id="IPR036251">
    <property type="entry name" value="Arg_repress_C_sf"/>
</dbReference>
<evidence type="ECO:0000256" key="3">
    <source>
        <dbReference type="ARBA" id="ARBA00022490"/>
    </source>
</evidence>
<evidence type="ECO:0000256" key="1">
    <source>
        <dbReference type="ARBA" id="ARBA00004496"/>
    </source>
</evidence>
<keyword evidence="3 8" id="KW-0963">Cytoplasm</keyword>
<dbReference type="GO" id="GO:0034618">
    <property type="term" value="F:arginine binding"/>
    <property type="evidence" value="ECO:0007669"/>
    <property type="project" value="InterPro"/>
</dbReference>
<feature type="region of interest" description="Disordered" evidence="10">
    <location>
        <begin position="1"/>
        <end position="21"/>
    </location>
</feature>
<comment type="function">
    <text evidence="8">Regulates arginine biosynthesis genes.</text>
</comment>
<keyword evidence="4 8" id="KW-0678">Repressor</keyword>
<keyword evidence="7 8" id="KW-0804">Transcription</keyword>
<dbReference type="SUPFAM" id="SSF46785">
    <property type="entry name" value="Winged helix' DNA-binding domain"/>
    <property type="match status" value="1"/>
</dbReference>
<dbReference type="GO" id="GO:0006526">
    <property type="term" value="P:L-arginine biosynthetic process"/>
    <property type="evidence" value="ECO:0007669"/>
    <property type="project" value="UniProtKB-UniPathway"/>
</dbReference>
<dbReference type="Pfam" id="PF01316">
    <property type="entry name" value="Arg_repressor"/>
    <property type="match status" value="1"/>
</dbReference>
<dbReference type="HAMAP" id="MF_00173">
    <property type="entry name" value="Arg_repressor"/>
    <property type="match status" value="1"/>
</dbReference>
<evidence type="ECO:0000256" key="6">
    <source>
        <dbReference type="ARBA" id="ARBA00023125"/>
    </source>
</evidence>
<dbReference type="GO" id="GO:0003700">
    <property type="term" value="F:DNA-binding transcription factor activity"/>
    <property type="evidence" value="ECO:0007669"/>
    <property type="project" value="UniProtKB-UniRule"/>
</dbReference>
<dbReference type="GO" id="GO:0005737">
    <property type="term" value="C:cytoplasm"/>
    <property type="evidence" value="ECO:0007669"/>
    <property type="project" value="UniProtKB-SubCell"/>
</dbReference>
<dbReference type="UniPathway" id="UPA00068"/>
<evidence type="ECO:0000256" key="7">
    <source>
        <dbReference type="ARBA" id="ARBA00023163"/>
    </source>
</evidence>
<dbReference type="GO" id="GO:0051259">
    <property type="term" value="P:protein complex oligomerization"/>
    <property type="evidence" value="ECO:0007669"/>
    <property type="project" value="InterPro"/>
</dbReference>
<evidence type="ECO:0000256" key="10">
    <source>
        <dbReference type="SAM" id="MobiDB-lite"/>
    </source>
</evidence>
<comment type="subcellular location">
    <subcellularLocation>
        <location evidence="1 8">Cytoplasm</location>
    </subcellularLocation>
</comment>
<dbReference type="PANTHER" id="PTHR34471:SF1">
    <property type="entry name" value="ARGININE REPRESSOR"/>
    <property type="match status" value="1"/>
</dbReference>
<comment type="caution">
    <text evidence="13">The sequence shown here is derived from an EMBL/GenBank/DDBJ whole genome shotgun (WGS) entry which is preliminary data.</text>
</comment>
<dbReference type="InterPro" id="IPR020899">
    <property type="entry name" value="Arg_repress_C"/>
</dbReference>
<keyword evidence="5 8" id="KW-0805">Transcription regulation</keyword>
<dbReference type="SUPFAM" id="SSF55252">
    <property type="entry name" value="C-terminal domain of arginine repressor"/>
    <property type="match status" value="1"/>
</dbReference>
<keyword evidence="14" id="KW-1185">Reference proteome</keyword>
<dbReference type="InterPro" id="IPR001669">
    <property type="entry name" value="Arg_repress"/>
</dbReference>
<proteinExistence type="inferred from homology"/>
<dbReference type="NCBIfam" id="TIGR01529">
    <property type="entry name" value="argR_whole"/>
    <property type="match status" value="1"/>
</dbReference>
<evidence type="ECO:0000256" key="9">
    <source>
        <dbReference type="NCBIfam" id="TIGR01529"/>
    </source>
</evidence>
<dbReference type="InterPro" id="IPR036390">
    <property type="entry name" value="WH_DNA-bd_sf"/>
</dbReference>